<dbReference type="Proteomes" id="UP000095743">
    <property type="component" value="Chromosome"/>
</dbReference>
<dbReference type="EMBL" id="CP017269">
    <property type="protein sequence ID" value="AOT71405.1"/>
    <property type="molecule type" value="Genomic_DNA"/>
</dbReference>
<keyword evidence="3" id="KW-1185">Reference proteome</keyword>
<dbReference type="KEGG" id="gfe:Gferi_18860"/>
<dbReference type="InterPro" id="IPR058365">
    <property type="entry name" value="DUF8052"/>
</dbReference>
<dbReference type="AlphaFoldDB" id="A0A1D8GKH9"/>
<evidence type="ECO:0000313" key="3">
    <source>
        <dbReference type="Proteomes" id="UP000095743"/>
    </source>
</evidence>
<evidence type="ECO:0000313" key="2">
    <source>
        <dbReference type="EMBL" id="AOT71405.1"/>
    </source>
</evidence>
<proteinExistence type="predicted"/>
<reference evidence="2 3" key="1">
    <citation type="submission" date="2016-09" db="EMBL/GenBank/DDBJ databases">
        <title>Genomic analysis reveals versatility of anaerobic energy metabolism of Geosporobacter ferrireducens IRF9 of phylum Firmicutes.</title>
        <authorList>
            <person name="Kim S.-J."/>
        </authorList>
    </citation>
    <scope>NUCLEOTIDE SEQUENCE [LARGE SCALE GENOMIC DNA]</scope>
    <source>
        <strain evidence="2 3">IRF9</strain>
    </source>
</reference>
<gene>
    <name evidence="2" type="ORF">Gferi_18860</name>
</gene>
<accession>A0A1D8GKH9</accession>
<name>A0A1D8GKH9_9FIRM</name>
<sequence>MDYASYQSLLEERLQRNFDLERDYIYRDMKLDLLAKYYVRNEKYVFTKKATIYAFENNELCMIKHFHRINPEGLHQYTELLKSAVGDFVNSHDEHMSTLITGVIVVDEIPDPEIPKQVKKFKFHKSFAFGFKGWVDVALVLVSLKQNEVITNKKGREVEKAYRL</sequence>
<feature type="domain" description="DUF8052" evidence="1">
    <location>
        <begin position="4"/>
        <end position="163"/>
    </location>
</feature>
<evidence type="ECO:0000259" key="1">
    <source>
        <dbReference type="Pfam" id="PF26226"/>
    </source>
</evidence>
<protein>
    <recommendedName>
        <fullName evidence="1">DUF8052 domain-containing protein</fullName>
    </recommendedName>
</protein>
<dbReference type="OrthoDB" id="2836917at2"/>
<organism evidence="2 3">
    <name type="scientific">Geosporobacter ferrireducens</name>
    <dbReference type="NCBI Taxonomy" id="1424294"/>
    <lineage>
        <taxon>Bacteria</taxon>
        <taxon>Bacillati</taxon>
        <taxon>Bacillota</taxon>
        <taxon>Clostridia</taxon>
        <taxon>Peptostreptococcales</taxon>
        <taxon>Thermotaleaceae</taxon>
        <taxon>Geosporobacter</taxon>
    </lineage>
</organism>
<dbReference type="STRING" id="1424294.Gferi_18860"/>
<dbReference type="Pfam" id="PF26226">
    <property type="entry name" value="DUF8052"/>
    <property type="match status" value="1"/>
</dbReference>
<dbReference type="RefSeq" id="WP_069979199.1">
    <property type="nucleotide sequence ID" value="NZ_CP017269.1"/>
</dbReference>